<name>A0A218P5H5_9EURY</name>
<dbReference type="Proteomes" id="UP000197418">
    <property type="component" value="Chromosome"/>
</dbReference>
<dbReference type="GeneID" id="33314825"/>
<dbReference type="Pfam" id="PF01954">
    <property type="entry name" value="AF2212-like"/>
    <property type="match status" value="1"/>
</dbReference>
<dbReference type="RefSeq" id="WP_088853289.1">
    <property type="nucleotide sequence ID" value="NZ_CP015102.1"/>
</dbReference>
<evidence type="ECO:0000256" key="3">
    <source>
        <dbReference type="RuleBase" id="RU368051"/>
    </source>
</evidence>
<comment type="similarity">
    <text evidence="1 3">Belongs to the UPF0165 family.</text>
</comment>
<dbReference type="InterPro" id="IPR024069">
    <property type="entry name" value="AF2212-like_dom_sf"/>
</dbReference>
<evidence type="ECO:0000256" key="1">
    <source>
        <dbReference type="ARBA" id="ARBA00006615"/>
    </source>
</evidence>
<keyword evidence="5" id="KW-1185">Reference proteome</keyword>
<keyword evidence="2 3" id="KW-1277">Toxin-antitoxin system</keyword>
<evidence type="ECO:0000313" key="4">
    <source>
        <dbReference type="EMBL" id="ASJ06027.1"/>
    </source>
</evidence>
<sequence>MRDGGGREIIEAIYEDGVLKPLKKPKLREHSKVRIKIIPEDVDDLLDSLVIEKVGSIDYKRLKEAYYESL</sequence>
<organism evidence="4 5">
    <name type="scientific">Thermococcus pacificus</name>
    <dbReference type="NCBI Taxonomy" id="71998"/>
    <lineage>
        <taxon>Archaea</taxon>
        <taxon>Methanobacteriati</taxon>
        <taxon>Methanobacteriota</taxon>
        <taxon>Thermococci</taxon>
        <taxon>Thermococcales</taxon>
        <taxon>Thermococcaceae</taxon>
        <taxon>Thermococcus</taxon>
    </lineage>
</organism>
<evidence type="ECO:0000313" key="5">
    <source>
        <dbReference type="Proteomes" id="UP000197418"/>
    </source>
</evidence>
<comment type="function">
    <text evidence="3">Antitoxin component of a type II toxin-antitoxin (TA) system.</text>
</comment>
<gene>
    <name evidence="4" type="ORF">A3L08_01105</name>
</gene>
<protein>
    <recommendedName>
        <fullName evidence="3">Antitoxin</fullName>
    </recommendedName>
</protein>
<dbReference type="InterPro" id="IPR008203">
    <property type="entry name" value="AF2212-like"/>
</dbReference>
<accession>A0A218P5H5</accession>
<dbReference type="EMBL" id="CP015102">
    <property type="protein sequence ID" value="ASJ06027.1"/>
    <property type="molecule type" value="Genomic_DNA"/>
</dbReference>
<dbReference type="AlphaFoldDB" id="A0A218P5H5"/>
<dbReference type="Gene3D" id="4.10.1150.10">
    <property type="entry name" value="AF2212/PG0164-like"/>
    <property type="match status" value="1"/>
</dbReference>
<proteinExistence type="inferred from homology"/>
<dbReference type="KEGG" id="tpaf:A3L08_01105"/>
<dbReference type="SUPFAM" id="SSF141694">
    <property type="entry name" value="AF2212/PG0164-like"/>
    <property type="match status" value="1"/>
</dbReference>
<dbReference type="OrthoDB" id="116241at2157"/>
<reference evidence="4 5" key="1">
    <citation type="submission" date="2016-04" db="EMBL/GenBank/DDBJ databases">
        <title>Complete genome sequence of Thermococcus pacificus type strain P4.</title>
        <authorList>
            <person name="Oger P.M."/>
        </authorList>
    </citation>
    <scope>NUCLEOTIDE SEQUENCE [LARGE SCALE GENOMIC DNA]</scope>
    <source>
        <strain evidence="4 5">P-4</strain>
    </source>
</reference>
<evidence type="ECO:0000256" key="2">
    <source>
        <dbReference type="ARBA" id="ARBA00022649"/>
    </source>
</evidence>